<proteinExistence type="predicted"/>
<dbReference type="InterPro" id="IPR011500">
    <property type="entry name" value="GPCR_3_9-Cys_dom"/>
</dbReference>
<feature type="domain" description="GPCR family 3 nine cysteines" evidence="1">
    <location>
        <begin position="123"/>
        <end position="162"/>
    </location>
</feature>
<reference evidence="2" key="1">
    <citation type="submission" date="2022-12" db="EMBL/GenBank/DDBJ databases">
        <authorList>
            <person name="Alioto T."/>
            <person name="Alioto T."/>
            <person name="Gomez Garrido J."/>
        </authorList>
    </citation>
    <scope>NUCLEOTIDE SEQUENCE</scope>
</reference>
<protein>
    <submittedName>
        <fullName evidence="2">Vomeronasal type-2 receptor 26-like</fullName>
    </submittedName>
</protein>
<dbReference type="Pfam" id="PF07562">
    <property type="entry name" value="NCD3G"/>
    <property type="match status" value="1"/>
</dbReference>
<dbReference type="SUPFAM" id="SSF53822">
    <property type="entry name" value="Periplasmic binding protein-like I"/>
    <property type="match status" value="1"/>
</dbReference>
<evidence type="ECO:0000313" key="2">
    <source>
        <dbReference type="EMBL" id="CAI5768711.1"/>
    </source>
</evidence>
<dbReference type="EMBL" id="OX395127">
    <property type="protein sequence ID" value="CAI5768711.1"/>
    <property type="molecule type" value="Genomic_DNA"/>
</dbReference>
<evidence type="ECO:0000259" key="1">
    <source>
        <dbReference type="Pfam" id="PF07562"/>
    </source>
</evidence>
<accession>A0AA35JYX3</accession>
<gene>
    <name evidence="2" type="ORF">PODLI_1B027272</name>
</gene>
<dbReference type="GO" id="GO:0004930">
    <property type="term" value="F:G protein-coupled receptor activity"/>
    <property type="evidence" value="ECO:0007669"/>
    <property type="project" value="InterPro"/>
</dbReference>
<dbReference type="PANTHER" id="PTHR24061:SF599">
    <property type="entry name" value="G-PROTEIN COUPLED RECEPTORS FAMILY 3 PROFILE DOMAIN-CONTAINING PROTEIN"/>
    <property type="match status" value="1"/>
</dbReference>
<dbReference type="Proteomes" id="UP001178461">
    <property type="component" value="Chromosome 2"/>
</dbReference>
<dbReference type="GO" id="GO:0005886">
    <property type="term" value="C:plasma membrane"/>
    <property type="evidence" value="ECO:0007669"/>
    <property type="project" value="TreeGrafter"/>
</dbReference>
<dbReference type="AlphaFoldDB" id="A0AA35JYX3"/>
<dbReference type="InterPro" id="IPR000068">
    <property type="entry name" value="GPCR_3_Ca_sens_rcpt-rel"/>
</dbReference>
<sequence length="165" mass="18350">MYSLSMKKNMEIIRWFGLGVHQFEEPVKVNVWSAWDTTPVLSILFATQEITQYLKHLANVTLGYSIYEAAFDVRTTADAMLDSIPNYSCGRQNNVLAVFEATSSEIPSQISSMLGIYKMPQVVPHSRCTESCRPGYARVAKEGEPFCCYDCAPCAEGTISIQEGG</sequence>
<dbReference type="InterPro" id="IPR028082">
    <property type="entry name" value="Peripla_BP_I"/>
</dbReference>
<dbReference type="PANTHER" id="PTHR24061">
    <property type="entry name" value="CALCIUM-SENSING RECEPTOR-RELATED"/>
    <property type="match status" value="1"/>
</dbReference>
<keyword evidence="3" id="KW-1185">Reference proteome</keyword>
<evidence type="ECO:0000313" key="3">
    <source>
        <dbReference type="Proteomes" id="UP001178461"/>
    </source>
</evidence>
<name>A0AA35JYX3_9SAUR</name>
<organism evidence="2 3">
    <name type="scientific">Podarcis lilfordi</name>
    <name type="common">Lilford's wall lizard</name>
    <dbReference type="NCBI Taxonomy" id="74358"/>
    <lineage>
        <taxon>Eukaryota</taxon>
        <taxon>Metazoa</taxon>
        <taxon>Chordata</taxon>
        <taxon>Craniata</taxon>
        <taxon>Vertebrata</taxon>
        <taxon>Euteleostomi</taxon>
        <taxon>Lepidosauria</taxon>
        <taxon>Squamata</taxon>
        <taxon>Bifurcata</taxon>
        <taxon>Unidentata</taxon>
        <taxon>Episquamata</taxon>
        <taxon>Laterata</taxon>
        <taxon>Lacertibaenia</taxon>
        <taxon>Lacertidae</taxon>
        <taxon>Podarcis</taxon>
    </lineage>
</organism>
<keyword evidence="2" id="KW-0675">Receptor</keyword>
<dbReference type="Gene3D" id="3.40.50.2300">
    <property type="match status" value="1"/>
</dbReference>